<reference evidence="7" key="1">
    <citation type="submission" date="2022-11" db="EMBL/GenBank/DDBJ databases">
        <title>Lysinibacillus irui.</title>
        <authorList>
            <person name="Akintayo S.O."/>
        </authorList>
    </citation>
    <scope>NUCLEOTIDE SEQUENCE</scope>
    <source>
        <strain evidence="7">IRB4-01</strain>
        <plasmid evidence="7">unnamed</plasmid>
    </source>
</reference>
<evidence type="ECO:0000313" key="8">
    <source>
        <dbReference type="Proteomes" id="UP001219585"/>
    </source>
</evidence>
<dbReference type="EMBL" id="CP113528">
    <property type="protein sequence ID" value="WDV09236.1"/>
    <property type="molecule type" value="Genomic_DNA"/>
</dbReference>
<keyword evidence="3" id="KW-0238">DNA-binding</keyword>
<evidence type="ECO:0000256" key="5">
    <source>
        <dbReference type="ARBA" id="ARBA00050026"/>
    </source>
</evidence>
<dbReference type="CDD" id="cd09898">
    <property type="entry name" value="H3TH_53EXO"/>
    <property type="match status" value="1"/>
</dbReference>
<dbReference type="InterPro" id="IPR008918">
    <property type="entry name" value="HhH2"/>
</dbReference>
<dbReference type="Gene3D" id="3.40.50.1010">
    <property type="entry name" value="5'-nuclease"/>
    <property type="match status" value="1"/>
</dbReference>
<accession>A0AAJ5UTN8</accession>
<comment type="function">
    <text evidence="4">5'-3' exonuclease acting preferentially on double-stranded DNA.</text>
</comment>
<dbReference type="InterPro" id="IPR036279">
    <property type="entry name" value="5-3_exonuclease_C_sf"/>
</dbReference>
<dbReference type="PANTHER" id="PTHR42646:SF2">
    <property type="entry name" value="5'-3' EXONUCLEASE FAMILY PROTEIN"/>
    <property type="match status" value="1"/>
</dbReference>
<dbReference type="InterPro" id="IPR020046">
    <property type="entry name" value="5-3_exonucl_a-hlix_arch_N"/>
</dbReference>
<feature type="domain" description="5'-3' exonuclease" evidence="6">
    <location>
        <begin position="22"/>
        <end position="277"/>
    </location>
</feature>
<dbReference type="Gene3D" id="1.10.150.20">
    <property type="entry name" value="5' to 3' exonuclease, C-terminal subdomain"/>
    <property type="match status" value="1"/>
</dbReference>
<dbReference type="AlphaFoldDB" id="A0AAJ5UTN8"/>
<dbReference type="InterPro" id="IPR029060">
    <property type="entry name" value="PIN-like_dom_sf"/>
</dbReference>
<evidence type="ECO:0000256" key="3">
    <source>
        <dbReference type="ARBA" id="ARBA00023125"/>
    </source>
</evidence>
<organism evidence="7 8">
    <name type="scientific">Lysinibacillus irui</name>
    <dbReference type="NCBI Taxonomy" id="2998077"/>
    <lineage>
        <taxon>Bacteria</taxon>
        <taxon>Bacillati</taxon>
        <taxon>Bacillota</taxon>
        <taxon>Bacilli</taxon>
        <taxon>Bacillales</taxon>
        <taxon>Bacillaceae</taxon>
        <taxon>Lysinibacillus</taxon>
    </lineage>
</organism>
<dbReference type="InterPro" id="IPR020045">
    <property type="entry name" value="DNA_polI_H3TH"/>
</dbReference>
<dbReference type="GO" id="GO:0003677">
    <property type="term" value="F:DNA binding"/>
    <property type="evidence" value="ECO:0007669"/>
    <property type="project" value="UniProtKB-KW"/>
</dbReference>
<dbReference type="InterPro" id="IPR038969">
    <property type="entry name" value="FEN"/>
</dbReference>
<evidence type="ECO:0000259" key="6">
    <source>
        <dbReference type="SMART" id="SM00475"/>
    </source>
</evidence>
<name>A0AAJ5UTN8_9BACI</name>
<dbReference type="Pfam" id="PF02739">
    <property type="entry name" value="5_3_exonuc_N"/>
    <property type="match status" value="1"/>
</dbReference>
<proteinExistence type="predicted"/>
<keyword evidence="7" id="KW-0614">Plasmid</keyword>
<dbReference type="SUPFAM" id="SSF88723">
    <property type="entry name" value="PIN domain-like"/>
    <property type="match status" value="1"/>
</dbReference>
<dbReference type="CDD" id="cd09859">
    <property type="entry name" value="PIN_53EXO"/>
    <property type="match status" value="1"/>
</dbReference>
<evidence type="ECO:0000313" key="7">
    <source>
        <dbReference type="EMBL" id="WDV09236.1"/>
    </source>
</evidence>
<geneLocation type="plasmid" evidence="7 8">
    <name>unnamed</name>
</geneLocation>
<dbReference type="InterPro" id="IPR002421">
    <property type="entry name" value="5-3_exonuclease"/>
</dbReference>
<dbReference type="RefSeq" id="WP_274797456.1">
    <property type="nucleotide sequence ID" value="NZ_CP113528.1"/>
</dbReference>
<keyword evidence="1" id="KW-0540">Nuclease</keyword>
<sequence length="298" mass="33779">MRQISIFDDYYAEEKISTPSRTNWLLIDGNNLMNRAYYATANNTMTAPDGTPTNGVTQFLKMSLNYQKQINANIVVFFDKGKGFRKKLYPPYKEGRNETPELLTQQFPVIREVLTAAGIPYFWNEDLEADDLIGAACNSLSGHKYILSNDKDLLQLVREDVTVVVRKNKVDVMVTPQQFSLDWEGLNPHQIVDVKALAGDDSDNITGVMGIGNKGAINIIKHFGCVEKIVMPFPKEIKRYEKKFEGSGMSDALFAKKLTTLKVDTPLQIKEYEINESGLINICEIYAMKSIINMIMYY</sequence>
<keyword evidence="7" id="KW-0269">Exonuclease</keyword>
<keyword evidence="2" id="KW-0378">Hydrolase</keyword>
<evidence type="ECO:0000256" key="1">
    <source>
        <dbReference type="ARBA" id="ARBA00022722"/>
    </source>
</evidence>
<evidence type="ECO:0000256" key="4">
    <source>
        <dbReference type="ARBA" id="ARBA00049957"/>
    </source>
</evidence>
<dbReference type="KEGG" id="liu:OU989_23395"/>
<dbReference type="PANTHER" id="PTHR42646">
    <property type="entry name" value="FLAP ENDONUCLEASE XNI"/>
    <property type="match status" value="1"/>
</dbReference>
<protein>
    <recommendedName>
        <fullName evidence="5">5'-3' exonuclease</fullName>
    </recommendedName>
</protein>
<dbReference type="GO" id="GO:0033567">
    <property type="term" value="P:DNA replication, Okazaki fragment processing"/>
    <property type="evidence" value="ECO:0007669"/>
    <property type="project" value="InterPro"/>
</dbReference>
<dbReference type="Pfam" id="PF01367">
    <property type="entry name" value="5_3_exonuc"/>
    <property type="match status" value="1"/>
</dbReference>
<dbReference type="SMART" id="SM00279">
    <property type="entry name" value="HhH2"/>
    <property type="match status" value="1"/>
</dbReference>
<dbReference type="Proteomes" id="UP001219585">
    <property type="component" value="Plasmid unnamed"/>
</dbReference>
<gene>
    <name evidence="7" type="ORF">OU989_23395</name>
</gene>
<dbReference type="GO" id="GO:0008409">
    <property type="term" value="F:5'-3' exonuclease activity"/>
    <property type="evidence" value="ECO:0007669"/>
    <property type="project" value="InterPro"/>
</dbReference>
<dbReference type="SUPFAM" id="SSF47807">
    <property type="entry name" value="5' to 3' exonuclease, C-terminal subdomain"/>
    <property type="match status" value="1"/>
</dbReference>
<evidence type="ECO:0000256" key="2">
    <source>
        <dbReference type="ARBA" id="ARBA00022801"/>
    </source>
</evidence>
<dbReference type="SMART" id="SM00475">
    <property type="entry name" value="53EXOc"/>
    <property type="match status" value="1"/>
</dbReference>
<dbReference type="GO" id="GO:0017108">
    <property type="term" value="F:5'-flap endonuclease activity"/>
    <property type="evidence" value="ECO:0007669"/>
    <property type="project" value="InterPro"/>
</dbReference>